<dbReference type="eggNOG" id="COG4447">
    <property type="taxonomic scope" value="Bacteria"/>
</dbReference>
<keyword evidence="3" id="KW-1185">Reference proteome</keyword>
<protein>
    <submittedName>
        <fullName evidence="2">Uncharacterized protein</fullName>
    </submittedName>
</protein>
<dbReference type="EMBL" id="AM420293">
    <property type="protein sequence ID" value="CAM03911.1"/>
    <property type="molecule type" value="Genomic_DNA"/>
</dbReference>
<dbReference type="KEGG" id="sen:SACE_4642"/>
<feature type="region of interest" description="Disordered" evidence="1">
    <location>
        <begin position="328"/>
        <end position="353"/>
    </location>
</feature>
<name>A4FIN6_SACEN</name>
<organism evidence="2 3">
    <name type="scientific">Saccharopolyspora erythraea (strain ATCC 11635 / DSM 40517 / JCM 4748 / NBRC 13426 / NCIMB 8594 / NRRL 2338)</name>
    <dbReference type="NCBI Taxonomy" id="405948"/>
    <lineage>
        <taxon>Bacteria</taxon>
        <taxon>Bacillati</taxon>
        <taxon>Actinomycetota</taxon>
        <taxon>Actinomycetes</taxon>
        <taxon>Pseudonocardiales</taxon>
        <taxon>Pseudonocardiaceae</taxon>
        <taxon>Saccharopolyspora</taxon>
    </lineage>
</organism>
<dbReference type="STRING" id="405948.SACE_4642"/>
<reference evidence="2 3" key="1">
    <citation type="journal article" date="2007" name="Nat. Biotechnol.">
        <title>Complete genome sequence of the erythromycin-producing bacterium Saccharopolyspora erythraea NRRL23338.</title>
        <authorList>
            <person name="Oliynyk M."/>
            <person name="Samborskyy M."/>
            <person name="Lester J.B."/>
            <person name="Mironenko T."/>
            <person name="Scott N."/>
            <person name="Dickens S."/>
            <person name="Haydock S.F."/>
            <person name="Leadlay P.F."/>
        </authorList>
    </citation>
    <scope>NUCLEOTIDE SEQUENCE [LARGE SCALE GENOMIC DNA]</scope>
    <source>
        <strain evidence="3">ATCC 11635 / DSM 40517 / JCM 4748 / NBRC 13426 / NCIMB 8594 / NRRL 2338</strain>
    </source>
</reference>
<proteinExistence type="predicted"/>
<accession>A4FIN6</accession>
<evidence type="ECO:0000313" key="3">
    <source>
        <dbReference type="Proteomes" id="UP000006728"/>
    </source>
</evidence>
<dbReference type="AlphaFoldDB" id="A4FIN6"/>
<dbReference type="Proteomes" id="UP000006728">
    <property type="component" value="Chromosome"/>
</dbReference>
<sequence length="353" mass="37424">MALAAVVGTAGTASAQDVWTGEEFPTRPGMASYVTTAAGGGGATWAFGSYSPAGSPMSITAQAFRREDTGVWVEAPVPDIGQIVGSAVTGPDSAWAVSQFTKVSAGATIHWDGRAWTEVPLEVPDAPRISPRDVTAVGSDVWTIGKAYRDGNAPLERSFAMRWQDGGWQPAALPPAADQQSFTSVGGIAPVDVWMAGTTVERPQQIVSMHWDAVRWSHVQVPPVDTGDSDFLTVHDVAAYKPDDVWISATKASYDNPEGRRPILMHWDGARWSRQQPPVQTGGLGELVHAEGALWNLGIDALLRYDGTSWQPVDGPRQGALVTGAELPDGRLVGTGSQGSSYDPQPFAAVHGR</sequence>
<evidence type="ECO:0000313" key="2">
    <source>
        <dbReference type="EMBL" id="CAM03911.1"/>
    </source>
</evidence>
<dbReference type="HOGENOM" id="CLU_054572_0_0_11"/>
<gene>
    <name evidence="2" type="ordered locus">SACE_4642</name>
</gene>
<evidence type="ECO:0000256" key="1">
    <source>
        <dbReference type="SAM" id="MobiDB-lite"/>
    </source>
</evidence>